<dbReference type="InterPro" id="IPR014768">
    <property type="entry name" value="GBD/FH3_dom"/>
</dbReference>
<dbReference type="EMBL" id="JBJKFK010004373">
    <property type="protein sequence ID" value="KAL3309042.1"/>
    <property type="molecule type" value="Genomic_DNA"/>
</dbReference>
<comment type="caution">
    <text evidence="3">The sequence shown here is derived from an EMBL/GenBank/DDBJ whole genome shotgun (WGS) entry which is preliminary data.</text>
</comment>
<dbReference type="PANTHER" id="PTHR45857:SF4">
    <property type="entry name" value="FORMIN-LIKE PROTEIN"/>
    <property type="match status" value="1"/>
</dbReference>
<gene>
    <name evidence="3" type="primary">FMNL3_1</name>
    <name evidence="3" type="ORF">Ciccas_012417</name>
</gene>
<keyword evidence="4" id="KW-1185">Reference proteome</keyword>
<feature type="coiled-coil region" evidence="1">
    <location>
        <begin position="140"/>
        <end position="174"/>
    </location>
</feature>
<organism evidence="3 4">
    <name type="scientific">Cichlidogyrus casuarinus</name>
    <dbReference type="NCBI Taxonomy" id="1844966"/>
    <lineage>
        <taxon>Eukaryota</taxon>
        <taxon>Metazoa</taxon>
        <taxon>Spiralia</taxon>
        <taxon>Lophotrochozoa</taxon>
        <taxon>Platyhelminthes</taxon>
        <taxon>Monogenea</taxon>
        <taxon>Monopisthocotylea</taxon>
        <taxon>Dactylogyridea</taxon>
        <taxon>Ancyrocephalidae</taxon>
        <taxon>Cichlidogyrus</taxon>
    </lineage>
</organism>
<evidence type="ECO:0000256" key="1">
    <source>
        <dbReference type="SAM" id="Coils"/>
    </source>
</evidence>
<dbReference type="InterPro" id="IPR043592">
    <property type="entry name" value="FMNL_animal"/>
</dbReference>
<protein>
    <submittedName>
        <fullName evidence="3">Formin-like protein 3</fullName>
    </submittedName>
</protein>
<dbReference type="Proteomes" id="UP001626550">
    <property type="component" value="Unassembled WGS sequence"/>
</dbReference>
<dbReference type="SMART" id="SM01139">
    <property type="entry name" value="Drf_FH3"/>
    <property type="match status" value="1"/>
</dbReference>
<keyword evidence="1" id="KW-0175">Coiled coil</keyword>
<evidence type="ECO:0000259" key="2">
    <source>
        <dbReference type="PROSITE" id="PS51232"/>
    </source>
</evidence>
<dbReference type="AlphaFoldDB" id="A0ABD2PQS6"/>
<dbReference type="InterPro" id="IPR011989">
    <property type="entry name" value="ARM-like"/>
</dbReference>
<proteinExistence type="predicted"/>
<dbReference type="PANTHER" id="PTHR45857">
    <property type="entry name" value="FORMIN-LIKE PROTEIN"/>
    <property type="match status" value="1"/>
</dbReference>
<dbReference type="Gene3D" id="1.25.10.10">
    <property type="entry name" value="Leucine-rich Repeat Variant"/>
    <property type="match status" value="1"/>
</dbReference>
<evidence type="ECO:0000313" key="4">
    <source>
        <dbReference type="Proteomes" id="UP001626550"/>
    </source>
</evidence>
<accession>A0ABD2PQS6</accession>
<name>A0ABD2PQS6_9PLAT</name>
<dbReference type="Pfam" id="PF06367">
    <property type="entry name" value="Drf_FH3"/>
    <property type="match status" value="1"/>
</dbReference>
<dbReference type="InterPro" id="IPR016024">
    <property type="entry name" value="ARM-type_fold"/>
</dbReference>
<dbReference type="PROSITE" id="PS51232">
    <property type="entry name" value="GBD_FH3"/>
    <property type="match status" value="1"/>
</dbReference>
<evidence type="ECO:0000313" key="3">
    <source>
        <dbReference type="EMBL" id="KAL3309042.1"/>
    </source>
</evidence>
<sequence>MKIMTRCMLHPNFSTKIIVIQFLTCICLIEGGHGLIIAAFDSLREELAEKERFKTLVHFLQTHEHLAPEDYSIDFVRYGVQLVNVLVHNAPYMELRLFLQQQFEQLGFDDHLLKLQKKASGDLLHEIEAYNRNRVDIQLLLEESQAHMQAQTELEKAEQELHTTQSRMAMMQSENAANMVELQSELQLMKVPISLFSNDRFG</sequence>
<reference evidence="3 4" key="1">
    <citation type="submission" date="2024-11" db="EMBL/GenBank/DDBJ databases">
        <title>Adaptive evolution of stress response genes in parasites aligns with host niche diversity.</title>
        <authorList>
            <person name="Hahn C."/>
            <person name="Resl P."/>
        </authorList>
    </citation>
    <scope>NUCLEOTIDE SEQUENCE [LARGE SCALE GENOMIC DNA]</scope>
    <source>
        <strain evidence="3">EGGRZ-B1_66</strain>
        <tissue evidence="3">Body</tissue>
    </source>
</reference>
<dbReference type="InterPro" id="IPR010472">
    <property type="entry name" value="FH3_dom"/>
</dbReference>
<dbReference type="SUPFAM" id="SSF48371">
    <property type="entry name" value="ARM repeat"/>
    <property type="match status" value="1"/>
</dbReference>
<feature type="domain" description="GBD/FH3" evidence="2">
    <location>
        <begin position="1"/>
        <end position="202"/>
    </location>
</feature>